<comment type="caution">
    <text evidence="5">The sequence shown here is derived from an EMBL/GenBank/DDBJ whole genome shotgun (WGS) entry which is preliminary data.</text>
</comment>
<dbReference type="RefSeq" id="WP_114833316.1">
    <property type="nucleotide sequence ID" value="NZ_LR699114.1"/>
</dbReference>
<dbReference type="InterPro" id="IPR050155">
    <property type="entry name" value="HAD-like_hydrolase_sf"/>
</dbReference>
<dbReference type="Gene3D" id="3.40.50.1000">
    <property type="entry name" value="HAD superfamily/HAD-like"/>
    <property type="match status" value="1"/>
</dbReference>
<dbReference type="SUPFAM" id="SSF56784">
    <property type="entry name" value="HAD-like"/>
    <property type="match status" value="1"/>
</dbReference>
<name>A0A370GZU8_9COXI</name>
<dbReference type="GO" id="GO:0008967">
    <property type="term" value="F:phosphoglycolate phosphatase activity"/>
    <property type="evidence" value="ECO:0007669"/>
    <property type="project" value="TreeGrafter"/>
</dbReference>
<protein>
    <submittedName>
        <fullName evidence="5">Phosphoglycolate phosphatase</fullName>
    </submittedName>
</protein>
<evidence type="ECO:0000313" key="6">
    <source>
        <dbReference type="Proteomes" id="UP000254720"/>
    </source>
</evidence>
<evidence type="ECO:0000256" key="4">
    <source>
        <dbReference type="ARBA" id="ARBA00023277"/>
    </source>
</evidence>
<dbReference type="SFLD" id="SFLDG01129">
    <property type="entry name" value="C1.5:_HAD__Beta-PGM__Phosphata"/>
    <property type="match status" value="1"/>
</dbReference>
<dbReference type="Gene3D" id="1.10.150.240">
    <property type="entry name" value="Putative phosphatase, domain 2"/>
    <property type="match status" value="1"/>
</dbReference>
<dbReference type="Pfam" id="PF13419">
    <property type="entry name" value="HAD_2"/>
    <property type="match status" value="1"/>
</dbReference>
<gene>
    <name evidence="5" type="ORF">C8D86_10180</name>
</gene>
<dbReference type="NCBIfam" id="TIGR01549">
    <property type="entry name" value="HAD-SF-IA-v1"/>
    <property type="match status" value="1"/>
</dbReference>
<dbReference type="OrthoDB" id="9776368at2"/>
<dbReference type="SFLD" id="SFLDS00003">
    <property type="entry name" value="Haloacid_Dehalogenase"/>
    <property type="match status" value="1"/>
</dbReference>
<dbReference type="PANTHER" id="PTHR43434">
    <property type="entry name" value="PHOSPHOGLYCOLATE PHOSPHATASE"/>
    <property type="match status" value="1"/>
</dbReference>
<dbReference type="EMBL" id="QQAX01000001">
    <property type="protein sequence ID" value="RDI48801.1"/>
    <property type="molecule type" value="Genomic_DNA"/>
</dbReference>
<evidence type="ECO:0000313" key="5">
    <source>
        <dbReference type="EMBL" id="RDI48801.1"/>
    </source>
</evidence>
<organism evidence="5 6">
    <name type="scientific">Aquicella lusitana</name>
    <dbReference type="NCBI Taxonomy" id="254246"/>
    <lineage>
        <taxon>Bacteria</taxon>
        <taxon>Pseudomonadati</taxon>
        <taxon>Pseudomonadota</taxon>
        <taxon>Gammaproteobacteria</taxon>
        <taxon>Legionellales</taxon>
        <taxon>Coxiellaceae</taxon>
        <taxon>Aquicella</taxon>
    </lineage>
</organism>
<dbReference type="FunFam" id="3.40.50.1000:FF:000022">
    <property type="entry name" value="Phosphoglycolate phosphatase"/>
    <property type="match status" value="1"/>
</dbReference>
<keyword evidence="6" id="KW-1185">Reference proteome</keyword>
<dbReference type="InterPro" id="IPR036412">
    <property type="entry name" value="HAD-like_sf"/>
</dbReference>
<dbReference type="PRINTS" id="PR00413">
    <property type="entry name" value="HADHALOGNASE"/>
</dbReference>
<evidence type="ECO:0000256" key="1">
    <source>
        <dbReference type="ARBA" id="ARBA00022723"/>
    </source>
</evidence>
<dbReference type="GO" id="GO:0005829">
    <property type="term" value="C:cytosol"/>
    <property type="evidence" value="ECO:0007669"/>
    <property type="project" value="TreeGrafter"/>
</dbReference>
<dbReference type="GO" id="GO:0046872">
    <property type="term" value="F:metal ion binding"/>
    <property type="evidence" value="ECO:0007669"/>
    <property type="project" value="UniProtKB-KW"/>
</dbReference>
<dbReference type="Proteomes" id="UP000254720">
    <property type="component" value="Unassembled WGS sequence"/>
</dbReference>
<dbReference type="AlphaFoldDB" id="A0A370GZU8"/>
<keyword evidence="4" id="KW-0119">Carbohydrate metabolism</keyword>
<sequence length="219" mass="24735">MTTITTRAVLFDLDGTLLDTAPDLVYALNRLRQEQGFTDMPLSEIRPIISHGSKAMVKKVLGIEENDPAFPALRERFLELYQNHLADSTRLFPDIDHVLNHLDQHRISWGIVTNKLSRQTFALLKALNFEKRPQCVICGDSLPAAKPDPAPIRYACELLNQDPQECIYIGDAMNDMIASKAAGTRSLVALYGYIGEKENPFEWQADGYIHQPAEIIKWL</sequence>
<dbReference type="SFLD" id="SFLDG01135">
    <property type="entry name" value="C1.5.6:_HAD__Beta-PGM__Phospha"/>
    <property type="match status" value="1"/>
</dbReference>
<keyword evidence="3" id="KW-0460">Magnesium</keyword>
<reference evidence="5 6" key="1">
    <citation type="submission" date="2018-07" db="EMBL/GenBank/DDBJ databases">
        <title>Genomic Encyclopedia of Type Strains, Phase IV (KMG-IV): sequencing the most valuable type-strain genomes for metagenomic binning, comparative biology and taxonomic classification.</title>
        <authorList>
            <person name="Goeker M."/>
        </authorList>
    </citation>
    <scope>NUCLEOTIDE SEQUENCE [LARGE SCALE GENOMIC DNA]</scope>
    <source>
        <strain evidence="5 6">DSM 16500</strain>
    </source>
</reference>
<evidence type="ECO:0000256" key="2">
    <source>
        <dbReference type="ARBA" id="ARBA00022801"/>
    </source>
</evidence>
<dbReference type="InterPro" id="IPR023214">
    <property type="entry name" value="HAD_sf"/>
</dbReference>
<evidence type="ECO:0000256" key="3">
    <source>
        <dbReference type="ARBA" id="ARBA00022842"/>
    </source>
</evidence>
<dbReference type="PANTHER" id="PTHR43434:SF23">
    <property type="entry name" value="PHOSPHOGLYCOLATE PHOSPHATASE"/>
    <property type="match status" value="1"/>
</dbReference>
<keyword evidence="1" id="KW-0479">Metal-binding</keyword>
<dbReference type="GO" id="GO:0006281">
    <property type="term" value="P:DNA repair"/>
    <property type="evidence" value="ECO:0007669"/>
    <property type="project" value="TreeGrafter"/>
</dbReference>
<keyword evidence="2" id="KW-0378">Hydrolase</keyword>
<accession>A0A370GZU8</accession>
<dbReference type="InterPro" id="IPR041492">
    <property type="entry name" value="HAD_2"/>
</dbReference>
<dbReference type="InterPro" id="IPR023198">
    <property type="entry name" value="PGP-like_dom2"/>
</dbReference>
<proteinExistence type="predicted"/>
<dbReference type="InterPro" id="IPR006439">
    <property type="entry name" value="HAD-SF_hydro_IA"/>
</dbReference>